<name>A0AA38PHM9_9AGAR</name>
<evidence type="ECO:0000313" key="2">
    <source>
        <dbReference type="EMBL" id="KAJ3842906.1"/>
    </source>
</evidence>
<protein>
    <recommendedName>
        <fullName evidence="4">Extracellular membrane protein CFEM domain-containing protein</fullName>
    </recommendedName>
</protein>
<evidence type="ECO:0000313" key="3">
    <source>
        <dbReference type="Proteomes" id="UP001163846"/>
    </source>
</evidence>
<keyword evidence="1" id="KW-0732">Signal</keyword>
<organism evidence="2 3">
    <name type="scientific">Lentinula raphanica</name>
    <dbReference type="NCBI Taxonomy" id="153919"/>
    <lineage>
        <taxon>Eukaryota</taxon>
        <taxon>Fungi</taxon>
        <taxon>Dikarya</taxon>
        <taxon>Basidiomycota</taxon>
        <taxon>Agaricomycotina</taxon>
        <taxon>Agaricomycetes</taxon>
        <taxon>Agaricomycetidae</taxon>
        <taxon>Agaricales</taxon>
        <taxon>Marasmiineae</taxon>
        <taxon>Omphalotaceae</taxon>
        <taxon>Lentinula</taxon>
    </lineage>
</organism>
<evidence type="ECO:0008006" key="4">
    <source>
        <dbReference type="Google" id="ProtNLM"/>
    </source>
</evidence>
<dbReference type="AlphaFoldDB" id="A0AA38PHM9"/>
<comment type="caution">
    <text evidence="2">The sequence shown here is derived from an EMBL/GenBank/DDBJ whole genome shotgun (WGS) entry which is preliminary data.</text>
</comment>
<keyword evidence="3" id="KW-1185">Reference proteome</keyword>
<feature type="signal peptide" evidence="1">
    <location>
        <begin position="1"/>
        <end position="23"/>
    </location>
</feature>
<accession>A0AA38PHM9</accession>
<reference evidence="2" key="1">
    <citation type="submission" date="2022-08" db="EMBL/GenBank/DDBJ databases">
        <authorList>
            <consortium name="DOE Joint Genome Institute"/>
            <person name="Min B."/>
            <person name="Riley R."/>
            <person name="Sierra-Patev S."/>
            <person name="Naranjo-Ortiz M."/>
            <person name="Looney B."/>
            <person name="Konkel Z."/>
            <person name="Slot J.C."/>
            <person name="Sakamoto Y."/>
            <person name="Steenwyk J.L."/>
            <person name="Rokas A."/>
            <person name="Carro J."/>
            <person name="Camarero S."/>
            <person name="Ferreira P."/>
            <person name="Molpeceres G."/>
            <person name="Ruiz-Duenas F.J."/>
            <person name="Serrano A."/>
            <person name="Henrissat B."/>
            <person name="Drula E."/>
            <person name="Hughes K.W."/>
            <person name="Mata J.L."/>
            <person name="Ishikawa N.K."/>
            <person name="Vargas-Isla R."/>
            <person name="Ushijima S."/>
            <person name="Smith C.A."/>
            <person name="Ahrendt S."/>
            <person name="Andreopoulos W."/>
            <person name="He G."/>
            <person name="Labutti K."/>
            <person name="Lipzen A."/>
            <person name="Ng V."/>
            <person name="Sandor L."/>
            <person name="Barry K."/>
            <person name="Martinez A.T."/>
            <person name="Xiao Y."/>
            <person name="Gibbons J.G."/>
            <person name="Terashima K."/>
            <person name="Hibbett D.S."/>
            <person name="Grigoriev I.V."/>
        </authorList>
    </citation>
    <scope>NUCLEOTIDE SEQUENCE</scope>
    <source>
        <strain evidence="2">TFB9207</strain>
    </source>
</reference>
<feature type="chain" id="PRO_5041265186" description="Extracellular membrane protein CFEM domain-containing protein" evidence="1">
    <location>
        <begin position="24"/>
        <end position="103"/>
    </location>
</feature>
<sequence length="103" mass="11486">MRLSTPIFPLITIVLLMASAVDAIAEDAALACNCPNNCMYGENESCKYYSDVNVGGNSVFREIMAGACKYNNEQVLTCQDASIYHERRRRMVKVRRREGSTIG</sequence>
<proteinExistence type="predicted"/>
<gene>
    <name evidence="2" type="ORF">F5878DRAFT_606485</name>
</gene>
<dbReference type="EMBL" id="MU805991">
    <property type="protein sequence ID" value="KAJ3842906.1"/>
    <property type="molecule type" value="Genomic_DNA"/>
</dbReference>
<dbReference type="Proteomes" id="UP001163846">
    <property type="component" value="Unassembled WGS sequence"/>
</dbReference>
<evidence type="ECO:0000256" key="1">
    <source>
        <dbReference type="SAM" id="SignalP"/>
    </source>
</evidence>